<proteinExistence type="predicted"/>
<gene>
    <name evidence="2" type="ORF">ACEZDJ_21420</name>
</gene>
<dbReference type="PANTHER" id="PTHR39515:SF2">
    <property type="entry name" value="HTH-TYPE TRANSCRIPTIONAL REGULATOR RV0880"/>
    <property type="match status" value="1"/>
</dbReference>
<dbReference type="Proteomes" id="UP001592528">
    <property type="component" value="Unassembled WGS sequence"/>
</dbReference>
<evidence type="ECO:0000313" key="2">
    <source>
        <dbReference type="EMBL" id="MFC1403855.1"/>
    </source>
</evidence>
<evidence type="ECO:0000313" key="3">
    <source>
        <dbReference type="Proteomes" id="UP001592528"/>
    </source>
</evidence>
<dbReference type="InterPro" id="IPR036390">
    <property type="entry name" value="WH_DNA-bd_sf"/>
</dbReference>
<name>A0ABV6UQX6_9ACTN</name>
<reference evidence="2 3" key="1">
    <citation type="submission" date="2024-09" db="EMBL/GenBank/DDBJ databases">
        <authorList>
            <person name="Lee S.D."/>
        </authorList>
    </citation>
    <scope>NUCLEOTIDE SEQUENCE [LARGE SCALE GENOMIC DNA]</scope>
    <source>
        <strain evidence="2 3">N1-5</strain>
    </source>
</reference>
<dbReference type="Pfam" id="PF12802">
    <property type="entry name" value="MarR_2"/>
    <property type="match status" value="1"/>
</dbReference>
<feature type="domain" description="HTH marR-type" evidence="1">
    <location>
        <begin position="16"/>
        <end position="145"/>
    </location>
</feature>
<dbReference type="InterPro" id="IPR000835">
    <property type="entry name" value="HTH_MarR-typ"/>
</dbReference>
<organism evidence="2 3">
    <name type="scientific">Streptacidiphilus cavernicola</name>
    <dbReference type="NCBI Taxonomy" id="3342716"/>
    <lineage>
        <taxon>Bacteria</taxon>
        <taxon>Bacillati</taxon>
        <taxon>Actinomycetota</taxon>
        <taxon>Actinomycetes</taxon>
        <taxon>Kitasatosporales</taxon>
        <taxon>Streptomycetaceae</taxon>
        <taxon>Streptacidiphilus</taxon>
    </lineage>
</organism>
<protein>
    <submittedName>
        <fullName evidence="2">MarR family winged helix-turn-helix transcriptional regulator</fullName>
    </submittedName>
</protein>
<dbReference type="EMBL" id="JBHEZZ010000012">
    <property type="protein sequence ID" value="MFC1403855.1"/>
    <property type="molecule type" value="Genomic_DNA"/>
</dbReference>
<evidence type="ECO:0000259" key="1">
    <source>
        <dbReference type="PROSITE" id="PS50995"/>
    </source>
</evidence>
<dbReference type="Gene3D" id="1.10.10.10">
    <property type="entry name" value="Winged helix-like DNA-binding domain superfamily/Winged helix DNA-binding domain"/>
    <property type="match status" value="1"/>
</dbReference>
<dbReference type="RefSeq" id="WP_030252318.1">
    <property type="nucleotide sequence ID" value="NZ_JBHEZZ010000012.1"/>
</dbReference>
<dbReference type="InterPro" id="IPR036388">
    <property type="entry name" value="WH-like_DNA-bd_sf"/>
</dbReference>
<sequence length="149" mass="16205">MDPLEPAVSSTAAQAAADLRVLLGRLRRRLKEVDNTDGITASQLSVLSRLDREGPAAPGVLAAAERVRPQSMGATLAALEERALIERRPDPADGRRQVVSLTDEGTEAITGTRRVREEWLARALQDRYTAAERATVVEALALLERLDRA</sequence>
<dbReference type="SMART" id="SM00347">
    <property type="entry name" value="HTH_MARR"/>
    <property type="match status" value="1"/>
</dbReference>
<dbReference type="PANTHER" id="PTHR39515">
    <property type="entry name" value="CONSERVED PROTEIN"/>
    <property type="match status" value="1"/>
</dbReference>
<dbReference type="InterPro" id="IPR052526">
    <property type="entry name" value="HTH-type_Bedaq_tolerance"/>
</dbReference>
<comment type="caution">
    <text evidence="2">The sequence shown here is derived from an EMBL/GenBank/DDBJ whole genome shotgun (WGS) entry which is preliminary data.</text>
</comment>
<accession>A0ABV6UQX6</accession>
<dbReference type="Gene3D" id="1.10.287.100">
    <property type="match status" value="1"/>
</dbReference>
<dbReference type="SUPFAM" id="SSF46785">
    <property type="entry name" value="Winged helix' DNA-binding domain"/>
    <property type="match status" value="1"/>
</dbReference>
<dbReference type="PROSITE" id="PS50995">
    <property type="entry name" value="HTH_MARR_2"/>
    <property type="match status" value="1"/>
</dbReference>
<keyword evidence="3" id="KW-1185">Reference proteome</keyword>